<gene>
    <name evidence="3" type="ORF">HU200_056181</name>
</gene>
<dbReference type="GO" id="GO:0080043">
    <property type="term" value="F:quercetin 3-O-glucosyltransferase activity"/>
    <property type="evidence" value="ECO:0007669"/>
    <property type="project" value="TreeGrafter"/>
</dbReference>
<dbReference type="InterPro" id="IPR002213">
    <property type="entry name" value="UDP_glucos_trans"/>
</dbReference>
<evidence type="ECO:0000313" key="4">
    <source>
        <dbReference type="Proteomes" id="UP000636709"/>
    </source>
</evidence>
<dbReference type="GO" id="GO:0080044">
    <property type="term" value="F:quercetin 7-O-glucosyltransferase activity"/>
    <property type="evidence" value="ECO:0007669"/>
    <property type="project" value="TreeGrafter"/>
</dbReference>
<dbReference type="OrthoDB" id="5835829at2759"/>
<evidence type="ECO:0000256" key="2">
    <source>
        <dbReference type="ARBA" id="ARBA00022679"/>
    </source>
</evidence>
<comment type="caution">
    <text evidence="3">The sequence shown here is derived from an EMBL/GenBank/DDBJ whole genome shotgun (WGS) entry which is preliminary data.</text>
</comment>
<dbReference type="SUPFAM" id="SSF53756">
    <property type="entry name" value="UDP-Glycosyltransferase/glycogen phosphorylase"/>
    <property type="match status" value="1"/>
</dbReference>
<evidence type="ECO:0008006" key="5">
    <source>
        <dbReference type="Google" id="ProtNLM"/>
    </source>
</evidence>
<name>A0A835E660_9POAL</name>
<evidence type="ECO:0000256" key="1">
    <source>
        <dbReference type="ARBA" id="ARBA00009995"/>
    </source>
</evidence>
<dbReference type="Pfam" id="PF00201">
    <property type="entry name" value="UDPGT"/>
    <property type="match status" value="1"/>
</dbReference>
<keyword evidence="2" id="KW-0808">Transferase</keyword>
<evidence type="ECO:0000313" key="3">
    <source>
        <dbReference type="EMBL" id="KAF8662581.1"/>
    </source>
</evidence>
<keyword evidence="4" id="KW-1185">Reference proteome</keyword>
<dbReference type="Proteomes" id="UP000636709">
    <property type="component" value="Unassembled WGS sequence"/>
</dbReference>
<reference evidence="3" key="1">
    <citation type="submission" date="2020-07" db="EMBL/GenBank/DDBJ databases">
        <title>Genome sequence and genetic diversity analysis of an under-domesticated orphan crop, white fonio (Digitaria exilis).</title>
        <authorList>
            <person name="Bennetzen J.L."/>
            <person name="Chen S."/>
            <person name="Ma X."/>
            <person name="Wang X."/>
            <person name="Yssel A.E.J."/>
            <person name="Chaluvadi S.R."/>
            <person name="Johnson M."/>
            <person name="Gangashetty P."/>
            <person name="Hamidou F."/>
            <person name="Sanogo M.D."/>
            <person name="Zwaenepoel A."/>
            <person name="Wallace J."/>
            <person name="Van De Peer Y."/>
            <person name="Van Deynze A."/>
        </authorList>
    </citation>
    <scope>NUCLEOTIDE SEQUENCE</scope>
    <source>
        <tissue evidence="3">Leaves</tissue>
    </source>
</reference>
<accession>A0A835E660</accession>
<protein>
    <recommendedName>
        <fullName evidence="5">Glycosyltransferase</fullName>
    </recommendedName>
</protein>
<organism evidence="3 4">
    <name type="scientific">Digitaria exilis</name>
    <dbReference type="NCBI Taxonomy" id="1010633"/>
    <lineage>
        <taxon>Eukaryota</taxon>
        <taxon>Viridiplantae</taxon>
        <taxon>Streptophyta</taxon>
        <taxon>Embryophyta</taxon>
        <taxon>Tracheophyta</taxon>
        <taxon>Spermatophyta</taxon>
        <taxon>Magnoliopsida</taxon>
        <taxon>Liliopsida</taxon>
        <taxon>Poales</taxon>
        <taxon>Poaceae</taxon>
        <taxon>PACMAD clade</taxon>
        <taxon>Panicoideae</taxon>
        <taxon>Panicodae</taxon>
        <taxon>Paniceae</taxon>
        <taxon>Anthephorinae</taxon>
        <taxon>Digitaria</taxon>
    </lineage>
</organism>
<dbReference type="PANTHER" id="PTHR11926:SF889">
    <property type="entry name" value="GLYCOSYLTRANSFERASE"/>
    <property type="match status" value="1"/>
</dbReference>
<dbReference type="CDD" id="cd03784">
    <property type="entry name" value="GT1_Gtf-like"/>
    <property type="match status" value="1"/>
</dbReference>
<dbReference type="AlphaFoldDB" id="A0A835E660"/>
<dbReference type="Gene3D" id="3.40.50.2000">
    <property type="entry name" value="Glycogen Phosphorylase B"/>
    <property type="match status" value="2"/>
</dbReference>
<dbReference type="EMBL" id="JACEFO010002380">
    <property type="protein sequence ID" value="KAF8662581.1"/>
    <property type="molecule type" value="Genomic_DNA"/>
</dbReference>
<sequence>MPQPPHVVVVPHPSLGHVNPALQLAQALHRHGVFITFVITEHNHRSAQAAAAGVASSFRLETLPDGLLDDADRGGGGGSAVDRDYALSKATTGERGAAPLRELLARLRDGVPPVTCLLPTALMSFVIDVARELRVPSMVLWVCPAASLLCQMRLRELRERGYLPLKDKSWLTNGYLEKTMIDWIPGVPPISLGDVSHFVRTTDPDDFSLWFNDTEANNLTKAGALILNTFDALDPAGLAALRAEYPRVFTVGPLGLLLRRCLDDVDSPSSTSSSISAAGDTLAGGELMTSMSPWKHDTACLAWLDTQQPGTVVYANFGSLVVLTSDQLAEFAWGLAATGRPFLLVVREDLVVSVSGAGGGGGAASLPPDFLPATAAEGRRCYVATWAPQERVLEHRAVGCFVTHNGGSSTMEALAAGVPVVCWPAFADGYTICKYACEVWGVGLRLDAEVRREQVAELVGTVMESEGVRVCAARWKKEAEKAVRHGGSSWDSLLDMVKALEENVQVLAKASYWPITLELME</sequence>
<dbReference type="PANTHER" id="PTHR11926">
    <property type="entry name" value="GLUCOSYL/GLUCURONOSYL TRANSFERASES"/>
    <property type="match status" value="1"/>
</dbReference>
<comment type="similarity">
    <text evidence="1">Belongs to the UDP-glycosyltransferase family.</text>
</comment>
<proteinExistence type="inferred from homology"/>